<dbReference type="Proteomes" id="UP000541426">
    <property type="component" value="Unassembled WGS sequence"/>
</dbReference>
<evidence type="ECO:0000256" key="2">
    <source>
        <dbReference type="SAM" id="SignalP"/>
    </source>
</evidence>
<dbReference type="AlphaFoldDB" id="A0A7W6GQU7"/>
<feature type="region of interest" description="Disordered" evidence="1">
    <location>
        <begin position="214"/>
        <end position="268"/>
    </location>
</feature>
<feature type="compositionally biased region" description="Polar residues" evidence="1">
    <location>
        <begin position="214"/>
        <end position="239"/>
    </location>
</feature>
<gene>
    <name evidence="3" type="ORF">GGQ68_001052</name>
</gene>
<comment type="caution">
    <text evidence="3">The sequence shown here is derived from an EMBL/GenBank/DDBJ whole genome shotgun (WGS) entry which is preliminary data.</text>
</comment>
<accession>A0A7W6GQU7</accession>
<keyword evidence="2" id="KW-0732">Signal</keyword>
<feature type="compositionally biased region" description="Acidic residues" evidence="1">
    <location>
        <begin position="60"/>
        <end position="78"/>
    </location>
</feature>
<dbReference type="EMBL" id="JACIEJ010000002">
    <property type="protein sequence ID" value="MBB3984736.1"/>
    <property type="molecule type" value="Genomic_DNA"/>
</dbReference>
<reference evidence="3 4" key="1">
    <citation type="submission" date="2020-08" db="EMBL/GenBank/DDBJ databases">
        <title>Genomic Encyclopedia of Type Strains, Phase IV (KMG-IV): sequencing the most valuable type-strain genomes for metagenomic binning, comparative biology and taxonomic classification.</title>
        <authorList>
            <person name="Goeker M."/>
        </authorList>
    </citation>
    <scope>NUCLEOTIDE SEQUENCE [LARGE SCALE GENOMIC DNA]</scope>
    <source>
        <strain evidence="3 4">DSM 102235</strain>
    </source>
</reference>
<name>A0A7W6GQU7_9RHOB</name>
<keyword evidence="4" id="KW-1185">Reference proteome</keyword>
<feature type="signal peptide" evidence="2">
    <location>
        <begin position="1"/>
        <end position="19"/>
    </location>
</feature>
<feature type="region of interest" description="Disordered" evidence="1">
    <location>
        <begin position="23"/>
        <end position="81"/>
    </location>
</feature>
<dbReference type="RefSeq" id="WP_183963603.1">
    <property type="nucleotide sequence ID" value="NZ_BAABBZ010000014.1"/>
</dbReference>
<protein>
    <submittedName>
        <fullName evidence="3">Uncharacterized protein</fullName>
    </submittedName>
</protein>
<evidence type="ECO:0000313" key="3">
    <source>
        <dbReference type="EMBL" id="MBB3984736.1"/>
    </source>
</evidence>
<proteinExistence type="predicted"/>
<evidence type="ECO:0000313" key="4">
    <source>
        <dbReference type="Proteomes" id="UP000541426"/>
    </source>
</evidence>
<feature type="compositionally biased region" description="Acidic residues" evidence="1">
    <location>
        <begin position="130"/>
        <end position="140"/>
    </location>
</feature>
<organism evidence="3 4">
    <name type="scientific">Sagittula marina</name>
    <dbReference type="NCBI Taxonomy" id="943940"/>
    <lineage>
        <taxon>Bacteria</taxon>
        <taxon>Pseudomonadati</taxon>
        <taxon>Pseudomonadota</taxon>
        <taxon>Alphaproteobacteria</taxon>
        <taxon>Rhodobacterales</taxon>
        <taxon>Roseobacteraceae</taxon>
        <taxon>Sagittula</taxon>
    </lineage>
</organism>
<feature type="compositionally biased region" description="Low complexity" evidence="1">
    <location>
        <begin position="152"/>
        <end position="161"/>
    </location>
</feature>
<sequence>MFFLAGVLGMMALGSVVIASTGGLQDDDELPERDVPDTGTQLTDDLILDDDPGSMRGDDVGDPPDSDTNDGTGGDDADAGVAENGVTDRMAAGEGVFDSGVIDNMPGGAGVVDTGETLVLISPEAAVDSGGEDEDGDAAEPDGVSGAPPSLPNAASALKAPMSPMSNEEAATGSLFARLGLINMAGLDDGSGIGTAGMPAGGPEADDIASTEADTLSGDFSNDASSGGSEDDIQSSVASDETGLNAEGSNAPYSGAVDTVSLGPEGGGGADAMMPGHWLTGEAAMMLDYDAAEDQIVIVYDDSELDTAPEVEMRVSKTNSDVTEILLNGQVLTMLPTADAPALDQLFLVGESLAAQVALA</sequence>
<evidence type="ECO:0000256" key="1">
    <source>
        <dbReference type="SAM" id="MobiDB-lite"/>
    </source>
</evidence>
<feature type="chain" id="PRO_5031095055" evidence="2">
    <location>
        <begin position="20"/>
        <end position="360"/>
    </location>
</feature>
<feature type="region of interest" description="Disordered" evidence="1">
    <location>
        <begin position="126"/>
        <end position="166"/>
    </location>
</feature>